<dbReference type="Proteomes" id="UP001157126">
    <property type="component" value="Unassembled WGS sequence"/>
</dbReference>
<dbReference type="InterPro" id="IPR048350">
    <property type="entry name" value="S-Me-THD-like_C"/>
</dbReference>
<name>A0ABQ6IVL0_9MICO</name>
<organism evidence="2 3">
    <name type="scientific">Mobilicoccus caccae</name>
    <dbReference type="NCBI Taxonomy" id="1859295"/>
    <lineage>
        <taxon>Bacteria</taxon>
        <taxon>Bacillati</taxon>
        <taxon>Actinomycetota</taxon>
        <taxon>Actinomycetes</taxon>
        <taxon>Micrococcales</taxon>
        <taxon>Dermatophilaceae</taxon>
        <taxon>Mobilicoccus</taxon>
    </lineage>
</organism>
<dbReference type="Gene3D" id="2.40.390.10">
    <property type="entry name" value="CV3147-like"/>
    <property type="match status" value="1"/>
</dbReference>
<gene>
    <name evidence="2" type="ORF">GCM10025883_36960</name>
</gene>
<accession>A0ABQ6IVL0</accession>
<sequence>MVRALAAASGHSVGVADHPVRAGTLDGVLIPGTISAAGRLGRIRREAHETGATGVEIAEAIAAADGGRVAFRGVVTSYSCGVVDGFTRGGLELRDASGARYAIDIQNEFILARLDGEVEACVPDLITVIDEAGDPVLNPDIRIGSTLTVLVLPAPEPWRSEAGLAVFGPRAFGYDVDWTDTQT</sequence>
<dbReference type="EMBL" id="BSUO01000001">
    <property type="protein sequence ID" value="GMA41651.1"/>
    <property type="molecule type" value="Genomic_DNA"/>
</dbReference>
<keyword evidence="3" id="KW-1185">Reference proteome</keyword>
<reference evidence="3" key="1">
    <citation type="journal article" date="2019" name="Int. J. Syst. Evol. Microbiol.">
        <title>The Global Catalogue of Microorganisms (GCM) 10K type strain sequencing project: providing services to taxonomists for standard genome sequencing and annotation.</title>
        <authorList>
            <consortium name="The Broad Institute Genomics Platform"/>
            <consortium name="The Broad Institute Genome Sequencing Center for Infectious Disease"/>
            <person name="Wu L."/>
            <person name="Ma J."/>
        </authorList>
    </citation>
    <scope>NUCLEOTIDE SEQUENCE [LARGE SCALE GENOMIC DNA]</scope>
    <source>
        <strain evidence="3">NBRC 113072</strain>
    </source>
</reference>
<dbReference type="InterPro" id="IPR024071">
    <property type="entry name" value="S-Me-THD_C_sf"/>
</dbReference>
<protein>
    <recommendedName>
        <fullName evidence="1">S-Me-THD-like C-terminal domain-containing protein</fullName>
    </recommendedName>
</protein>
<comment type="caution">
    <text evidence="2">The sequence shown here is derived from an EMBL/GenBank/DDBJ whole genome shotgun (WGS) entry which is preliminary data.</text>
</comment>
<dbReference type="Pfam" id="PF20906">
    <property type="entry name" value="S-Me-THD_C"/>
    <property type="match status" value="1"/>
</dbReference>
<evidence type="ECO:0000313" key="3">
    <source>
        <dbReference type="Proteomes" id="UP001157126"/>
    </source>
</evidence>
<dbReference type="SUPFAM" id="SSF160991">
    <property type="entry name" value="CV3147-like"/>
    <property type="match status" value="1"/>
</dbReference>
<evidence type="ECO:0000313" key="2">
    <source>
        <dbReference type="EMBL" id="GMA41651.1"/>
    </source>
</evidence>
<proteinExistence type="predicted"/>
<evidence type="ECO:0000259" key="1">
    <source>
        <dbReference type="Pfam" id="PF20906"/>
    </source>
</evidence>
<feature type="domain" description="S-Me-THD-like C-terminal" evidence="1">
    <location>
        <begin position="1"/>
        <end position="179"/>
    </location>
</feature>